<accession>A0A0A8YB45</accession>
<reference evidence="2" key="2">
    <citation type="journal article" date="2015" name="Data Brief">
        <title>Shoot transcriptome of the giant reed, Arundo donax.</title>
        <authorList>
            <person name="Barrero R.A."/>
            <person name="Guerrero F.D."/>
            <person name="Moolhuijzen P."/>
            <person name="Goolsby J.A."/>
            <person name="Tidwell J."/>
            <person name="Bellgard S.E."/>
            <person name="Bellgard M.I."/>
        </authorList>
    </citation>
    <scope>NUCLEOTIDE SEQUENCE</scope>
    <source>
        <tissue evidence="2">Shoot tissue taken approximately 20 cm above the soil surface</tissue>
    </source>
</reference>
<dbReference type="EMBL" id="GBRH01275215">
    <property type="protein sequence ID" value="JAD22680.1"/>
    <property type="molecule type" value="Transcribed_RNA"/>
</dbReference>
<name>A0A0A8YB45_ARUDO</name>
<feature type="compositionally biased region" description="Low complexity" evidence="1">
    <location>
        <begin position="8"/>
        <end position="19"/>
    </location>
</feature>
<organism evidence="2">
    <name type="scientific">Arundo donax</name>
    <name type="common">Giant reed</name>
    <name type="synonym">Donax arundinaceus</name>
    <dbReference type="NCBI Taxonomy" id="35708"/>
    <lineage>
        <taxon>Eukaryota</taxon>
        <taxon>Viridiplantae</taxon>
        <taxon>Streptophyta</taxon>
        <taxon>Embryophyta</taxon>
        <taxon>Tracheophyta</taxon>
        <taxon>Spermatophyta</taxon>
        <taxon>Magnoliopsida</taxon>
        <taxon>Liliopsida</taxon>
        <taxon>Poales</taxon>
        <taxon>Poaceae</taxon>
        <taxon>PACMAD clade</taxon>
        <taxon>Arundinoideae</taxon>
        <taxon>Arundineae</taxon>
        <taxon>Arundo</taxon>
    </lineage>
</organism>
<protein>
    <submittedName>
        <fullName evidence="2">Uncharacterized protein</fullName>
    </submittedName>
</protein>
<feature type="region of interest" description="Disordered" evidence="1">
    <location>
        <begin position="1"/>
        <end position="20"/>
    </location>
</feature>
<dbReference type="AlphaFoldDB" id="A0A0A8YB45"/>
<proteinExistence type="predicted"/>
<evidence type="ECO:0000256" key="1">
    <source>
        <dbReference type="SAM" id="MobiDB-lite"/>
    </source>
</evidence>
<reference evidence="2" key="1">
    <citation type="submission" date="2014-09" db="EMBL/GenBank/DDBJ databases">
        <authorList>
            <person name="Magalhaes I.L.F."/>
            <person name="Oliveira U."/>
            <person name="Santos F.R."/>
            <person name="Vidigal T.H.D.A."/>
            <person name="Brescovit A.D."/>
            <person name="Santos A.J."/>
        </authorList>
    </citation>
    <scope>NUCLEOTIDE SEQUENCE</scope>
    <source>
        <tissue evidence="2">Shoot tissue taken approximately 20 cm above the soil surface</tissue>
    </source>
</reference>
<evidence type="ECO:0000313" key="2">
    <source>
        <dbReference type="EMBL" id="JAD22680.1"/>
    </source>
</evidence>
<sequence>MRERCQDSYRSWRLGSSSSAHPICRTFPTAANGTAGSSVGSEGK</sequence>